<reference evidence="8 9" key="1">
    <citation type="submission" date="2023-04" db="EMBL/GenBank/DDBJ databases">
        <authorList>
            <person name="Hsu D."/>
        </authorList>
    </citation>
    <scope>NUCLEOTIDE SEQUENCE [LARGE SCALE GENOMIC DNA]</scope>
    <source>
        <strain evidence="8 9">MK1</strain>
    </source>
</reference>
<dbReference type="PANTHER" id="PTHR30389:SF17">
    <property type="entry name" value="L(+)-TARTRATE DEHYDRATASE SUBUNIT ALPHA-RELATED"/>
    <property type="match status" value="1"/>
</dbReference>
<keyword evidence="3" id="KW-0479">Metal-binding</keyword>
<dbReference type="Pfam" id="PF05681">
    <property type="entry name" value="Fumerase"/>
    <property type="match status" value="1"/>
</dbReference>
<evidence type="ECO:0000256" key="3">
    <source>
        <dbReference type="ARBA" id="ARBA00022723"/>
    </source>
</evidence>
<evidence type="ECO:0000313" key="9">
    <source>
        <dbReference type="Proteomes" id="UP001329915"/>
    </source>
</evidence>
<evidence type="ECO:0000256" key="2">
    <source>
        <dbReference type="ARBA" id="ARBA00022485"/>
    </source>
</evidence>
<evidence type="ECO:0000256" key="1">
    <source>
        <dbReference type="ARBA" id="ARBA00008876"/>
    </source>
</evidence>
<evidence type="ECO:0000256" key="4">
    <source>
        <dbReference type="ARBA" id="ARBA00023004"/>
    </source>
</evidence>
<dbReference type="GO" id="GO:0004333">
    <property type="term" value="F:fumarate hydratase activity"/>
    <property type="evidence" value="ECO:0007669"/>
    <property type="project" value="UniProtKB-EC"/>
</dbReference>
<dbReference type="AlphaFoldDB" id="A0AAU0UPK8"/>
<dbReference type="EMBL" id="CP121694">
    <property type="protein sequence ID" value="WRO22467.1"/>
    <property type="molecule type" value="Genomic_DNA"/>
</dbReference>
<keyword evidence="2" id="KW-0004">4Fe-4S</keyword>
<gene>
    <name evidence="8" type="ORF">MFMK1_002297</name>
</gene>
<dbReference type="Proteomes" id="UP001329915">
    <property type="component" value="Chromosome"/>
</dbReference>
<accession>A0AAU0UPK8</accession>
<dbReference type="KEGG" id="dbc:MFMK1_002297"/>
<organism evidence="8 9">
    <name type="scientific">Metallumcola ferriviriculae</name>
    <dbReference type="NCBI Taxonomy" id="3039180"/>
    <lineage>
        <taxon>Bacteria</taxon>
        <taxon>Bacillati</taxon>
        <taxon>Bacillota</taxon>
        <taxon>Clostridia</taxon>
        <taxon>Neomoorellales</taxon>
        <taxon>Desulfitibacteraceae</taxon>
        <taxon>Metallumcola</taxon>
    </lineage>
</organism>
<dbReference type="GO" id="GO:0046872">
    <property type="term" value="F:metal ion binding"/>
    <property type="evidence" value="ECO:0007669"/>
    <property type="project" value="UniProtKB-KW"/>
</dbReference>
<dbReference type="NCBIfam" id="NF004885">
    <property type="entry name" value="PRK06246.1"/>
    <property type="match status" value="1"/>
</dbReference>
<name>A0AAU0UPK8_9FIRM</name>
<evidence type="ECO:0000313" key="8">
    <source>
        <dbReference type="EMBL" id="WRO22467.1"/>
    </source>
</evidence>
<comment type="similarity">
    <text evidence="1">Belongs to the class-I fumarase family.</text>
</comment>
<evidence type="ECO:0000256" key="6">
    <source>
        <dbReference type="ARBA" id="ARBA00023239"/>
    </source>
</evidence>
<proteinExistence type="inferred from homology"/>
<protein>
    <submittedName>
        <fullName evidence="8">Fumarate hydratase</fullName>
        <ecNumber evidence="8">4.2.1.2</ecNumber>
    </submittedName>
</protein>
<dbReference type="PANTHER" id="PTHR30389">
    <property type="entry name" value="FUMARATE HYDRATASE-RELATED"/>
    <property type="match status" value="1"/>
</dbReference>
<keyword evidence="9" id="KW-1185">Reference proteome</keyword>
<feature type="domain" description="Fe-S hydro-lyase tartrate dehydratase alpha-type catalytic" evidence="7">
    <location>
        <begin position="11"/>
        <end position="278"/>
    </location>
</feature>
<keyword evidence="4" id="KW-0408">Iron</keyword>
<evidence type="ECO:0000256" key="5">
    <source>
        <dbReference type="ARBA" id="ARBA00023014"/>
    </source>
</evidence>
<dbReference type="NCBIfam" id="TIGR00722">
    <property type="entry name" value="ttdA_fumA_fumB"/>
    <property type="match status" value="1"/>
</dbReference>
<dbReference type="InterPro" id="IPR004646">
    <property type="entry name" value="Fe-S_hydro-lyase_TtdA-typ_cat"/>
</dbReference>
<dbReference type="GO" id="GO:0051539">
    <property type="term" value="F:4 iron, 4 sulfur cluster binding"/>
    <property type="evidence" value="ECO:0007669"/>
    <property type="project" value="UniProtKB-KW"/>
</dbReference>
<keyword evidence="6 8" id="KW-0456">Lyase</keyword>
<dbReference type="EC" id="4.2.1.2" evidence="8"/>
<dbReference type="InterPro" id="IPR051208">
    <property type="entry name" value="Class-I_Fumarase/Tartrate_DH"/>
</dbReference>
<sequence length="280" mass="30061">MRKINYIDVVNAVAKLCRDANYYLGEDVINAFETGLKQEESPTGKGVLEQLIENADIACNEEVPMCQDTGVAVVFLELGQDVYVEGGLLYDAVEEGVREGYQTGYLRKSMVENPFKRNNTGDNTPAIIHTNLVAGDKLKILVAPKGGGSENMSAINMMAPAAGEEGVKDFIIDTVRKAGPNPCPPIVVGVGIGGNFEKSAMLAKEALIRPIGELNKDEDIAKMEKELLEKINNLGIGPQGMGGRVTALAVHIKTHPCHIASLPVAVNINCHATRHKSVVL</sequence>
<keyword evidence="5" id="KW-0411">Iron-sulfur</keyword>
<evidence type="ECO:0000259" key="7">
    <source>
        <dbReference type="Pfam" id="PF05681"/>
    </source>
</evidence>